<dbReference type="InterPro" id="IPR001734">
    <property type="entry name" value="Na/solute_symporter"/>
</dbReference>
<keyword evidence="3" id="KW-0813">Transport</keyword>
<evidence type="ECO:0000313" key="13">
    <source>
        <dbReference type="EMBL" id="GFR57358.1"/>
    </source>
</evidence>
<reference evidence="13 14" key="1">
    <citation type="journal article" date="2021" name="Elife">
        <title>Chloroplast acquisition without the gene transfer in kleptoplastic sea slugs, Plakobranchus ocellatus.</title>
        <authorList>
            <person name="Maeda T."/>
            <person name="Takahashi S."/>
            <person name="Yoshida T."/>
            <person name="Shimamura S."/>
            <person name="Takaki Y."/>
            <person name="Nagai Y."/>
            <person name="Toyoda A."/>
            <person name="Suzuki Y."/>
            <person name="Arimoto A."/>
            <person name="Ishii H."/>
            <person name="Satoh N."/>
            <person name="Nishiyama T."/>
            <person name="Hasebe M."/>
            <person name="Maruyama T."/>
            <person name="Minagawa J."/>
            <person name="Obokata J."/>
            <person name="Shigenobu S."/>
        </authorList>
    </citation>
    <scope>NUCLEOTIDE SEQUENCE [LARGE SCALE GENOMIC DNA]</scope>
</reference>
<proteinExistence type="inferred from homology"/>
<evidence type="ECO:0000256" key="4">
    <source>
        <dbReference type="ARBA" id="ARBA00022475"/>
    </source>
</evidence>
<evidence type="ECO:0000313" key="14">
    <source>
        <dbReference type="Proteomes" id="UP000762676"/>
    </source>
</evidence>
<keyword evidence="6 12" id="KW-1133">Transmembrane helix</keyword>
<comment type="subcellular location">
    <subcellularLocation>
        <location evidence="1">Cell membrane</location>
        <topology evidence="1">Multi-pass membrane protein</topology>
    </subcellularLocation>
</comment>
<dbReference type="Gene3D" id="1.20.1730.10">
    <property type="entry name" value="Sodium/glucose cotransporter"/>
    <property type="match status" value="1"/>
</dbReference>
<name>A0AAV4E7Z9_9GAST</name>
<evidence type="ECO:0000256" key="8">
    <source>
        <dbReference type="ARBA" id="ARBA00023065"/>
    </source>
</evidence>
<accession>A0AAV4E7Z9</accession>
<dbReference type="Pfam" id="PF00474">
    <property type="entry name" value="SSF"/>
    <property type="match status" value="1"/>
</dbReference>
<evidence type="ECO:0000256" key="3">
    <source>
        <dbReference type="ARBA" id="ARBA00022448"/>
    </source>
</evidence>
<evidence type="ECO:0000256" key="7">
    <source>
        <dbReference type="ARBA" id="ARBA00023053"/>
    </source>
</evidence>
<feature type="transmembrane region" description="Helical" evidence="12">
    <location>
        <begin position="6"/>
        <end position="29"/>
    </location>
</feature>
<dbReference type="EMBL" id="BMAT01003542">
    <property type="protein sequence ID" value="GFR57358.1"/>
    <property type="molecule type" value="Genomic_DNA"/>
</dbReference>
<keyword evidence="14" id="KW-1185">Reference proteome</keyword>
<protein>
    <submittedName>
        <fullName evidence="13">Sodium-coupled monocarboxylate transporter 1</fullName>
    </submittedName>
</protein>
<keyword evidence="10" id="KW-0739">Sodium transport</keyword>
<dbReference type="GO" id="GO:0015293">
    <property type="term" value="F:symporter activity"/>
    <property type="evidence" value="ECO:0007669"/>
    <property type="project" value="TreeGrafter"/>
</dbReference>
<dbReference type="PANTHER" id="PTHR42985">
    <property type="entry name" value="SODIUM-COUPLED MONOCARBOXYLATE TRANSPORTER"/>
    <property type="match status" value="1"/>
</dbReference>
<evidence type="ECO:0000256" key="1">
    <source>
        <dbReference type="ARBA" id="ARBA00004651"/>
    </source>
</evidence>
<evidence type="ECO:0000256" key="5">
    <source>
        <dbReference type="ARBA" id="ARBA00022692"/>
    </source>
</evidence>
<gene>
    <name evidence="13" type="ORF">ElyMa_001742300</name>
</gene>
<dbReference type="InterPro" id="IPR038377">
    <property type="entry name" value="Na/Glc_symporter_sf"/>
</dbReference>
<feature type="non-terminal residue" evidence="13">
    <location>
        <position position="1"/>
    </location>
</feature>
<comment type="similarity">
    <text evidence="2 11">Belongs to the sodium:solute symporter (SSF) (TC 2.A.21) family.</text>
</comment>
<evidence type="ECO:0000256" key="11">
    <source>
        <dbReference type="RuleBase" id="RU362091"/>
    </source>
</evidence>
<dbReference type="GO" id="GO:0006814">
    <property type="term" value="P:sodium ion transport"/>
    <property type="evidence" value="ECO:0007669"/>
    <property type="project" value="UniProtKB-KW"/>
</dbReference>
<evidence type="ECO:0000256" key="10">
    <source>
        <dbReference type="ARBA" id="ARBA00023201"/>
    </source>
</evidence>
<evidence type="ECO:0000256" key="6">
    <source>
        <dbReference type="ARBA" id="ARBA00022989"/>
    </source>
</evidence>
<keyword evidence="7" id="KW-0915">Sodium</keyword>
<dbReference type="AlphaFoldDB" id="A0AAV4E7Z9"/>
<evidence type="ECO:0000256" key="9">
    <source>
        <dbReference type="ARBA" id="ARBA00023136"/>
    </source>
</evidence>
<sequence length="74" mass="8068">TGFPVVATLFIIGAVATFYTSIGGMKAVVWTDVFQASVMLAGVLSIAIQGTIKAGGLERVWEINEEWDRLRFFT</sequence>
<dbReference type="PROSITE" id="PS50283">
    <property type="entry name" value="NA_SOLUT_SYMP_3"/>
    <property type="match status" value="1"/>
</dbReference>
<keyword evidence="5 12" id="KW-0812">Transmembrane</keyword>
<keyword evidence="4" id="KW-1003">Cell membrane</keyword>
<evidence type="ECO:0000256" key="2">
    <source>
        <dbReference type="ARBA" id="ARBA00006434"/>
    </source>
</evidence>
<dbReference type="PANTHER" id="PTHR42985:SF40">
    <property type="entry name" value="LD47995P-RELATED"/>
    <property type="match status" value="1"/>
</dbReference>
<comment type="caution">
    <text evidence="13">The sequence shown here is derived from an EMBL/GenBank/DDBJ whole genome shotgun (WGS) entry which is preliminary data.</text>
</comment>
<dbReference type="InterPro" id="IPR051163">
    <property type="entry name" value="Sodium:Solute_Symporter_SSF"/>
</dbReference>
<keyword evidence="9 12" id="KW-0472">Membrane</keyword>
<organism evidence="13 14">
    <name type="scientific">Elysia marginata</name>
    <dbReference type="NCBI Taxonomy" id="1093978"/>
    <lineage>
        <taxon>Eukaryota</taxon>
        <taxon>Metazoa</taxon>
        <taxon>Spiralia</taxon>
        <taxon>Lophotrochozoa</taxon>
        <taxon>Mollusca</taxon>
        <taxon>Gastropoda</taxon>
        <taxon>Heterobranchia</taxon>
        <taxon>Euthyneura</taxon>
        <taxon>Panpulmonata</taxon>
        <taxon>Sacoglossa</taxon>
        <taxon>Placobranchoidea</taxon>
        <taxon>Plakobranchidae</taxon>
        <taxon>Elysia</taxon>
    </lineage>
</organism>
<evidence type="ECO:0000256" key="12">
    <source>
        <dbReference type="SAM" id="Phobius"/>
    </source>
</evidence>
<dbReference type="Proteomes" id="UP000762676">
    <property type="component" value="Unassembled WGS sequence"/>
</dbReference>
<dbReference type="GO" id="GO:0005886">
    <property type="term" value="C:plasma membrane"/>
    <property type="evidence" value="ECO:0007669"/>
    <property type="project" value="UniProtKB-SubCell"/>
</dbReference>
<keyword evidence="8" id="KW-0406">Ion transport</keyword>